<reference evidence="2" key="1">
    <citation type="submission" date="2017-04" db="EMBL/GenBank/DDBJ databases">
        <authorList>
            <person name="Varghese N."/>
            <person name="Submissions S."/>
        </authorList>
    </citation>
    <scope>NUCLEOTIDE SEQUENCE [LARGE SCALE GENOMIC DNA]</scope>
    <source>
        <strain evidence="2">DSM 19835</strain>
    </source>
</reference>
<proteinExistence type="predicted"/>
<dbReference type="EMBL" id="FXAO01000013">
    <property type="protein sequence ID" value="SMG52126.1"/>
    <property type="molecule type" value="Genomic_DNA"/>
</dbReference>
<sequence length="84" mass="9957">MPSPLRNKNYRTIDLEDNVQRYLITENDLSPHEGRRNKGPAYFQFRLKSSGFHTGRGKPSIEHFTLVKAAWAARLWKLRRFKEI</sequence>
<evidence type="ECO:0000313" key="2">
    <source>
        <dbReference type="Proteomes" id="UP000193420"/>
    </source>
</evidence>
<name>A0A1X7LE32_9FLAO</name>
<dbReference type="STRING" id="188872.SAMN03080602_04160"/>
<dbReference type="Proteomes" id="UP000193420">
    <property type="component" value="Unassembled WGS sequence"/>
</dbReference>
<keyword evidence="2" id="KW-1185">Reference proteome</keyword>
<protein>
    <submittedName>
        <fullName evidence="1">Uncharacterized protein</fullName>
    </submittedName>
</protein>
<organism evidence="1 2">
    <name type="scientific">Arenibacter troitsensis</name>
    <dbReference type="NCBI Taxonomy" id="188872"/>
    <lineage>
        <taxon>Bacteria</taxon>
        <taxon>Pseudomonadati</taxon>
        <taxon>Bacteroidota</taxon>
        <taxon>Flavobacteriia</taxon>
        <taxon>Flavobacteriales</taxon>
        <taxon>Flavobacteriaceae</taxon>
        <taxon>Arenibacter</taxon>
    </lineage>
</organism>
<evidence type="ECO:0000313" key="1">
    <source>
        <dbReference type="EMBL" id="SMG52126.1"/>
    </source>
</evidence>
<dbReference type="AlphaFoldDB" id="A0A1X7LE32"/>
<gene>
    <name evidence="1" type="ORF">SAMN03080602_04160</name>
</gene>
<accession>A0A1X7LE32</accession>